<feature type="compositionally biased region" description="Acidic residues" evidence="1">
    <location>
        <begin position="107"/>
        <end position="141"/>
    </location>
</feature>
<reference evidence="2" key="1">
    <citation type="journal article" date="2020" name="Mol. Plant Microbe Interact.">
        <title>Genome Sequence of the Biocontrol Agent Coniothyrium minitans strain Conio (IMI 134523).</title>
        <authorList>
            <person name="Patel D."/>
            <person name="Shittu T.A."/>
            <person name="Baroncelli R."/>
            <person name="Muthumeenakshi S."/>
            <person name="Osborne T.H."/>
            <person name="Janganan T.K."/>
            <person name="Sreenivasaprasad S."/>
        </authorList>
    </citation>
    <scope>NUCLEOTIDE SEQUENCE</scope>
    <source>
        <strain evidence="2">Conio</strain>
    </source>
</reference>
<keyword evidence="3" id="KW-1185">Reference proteome</keyword>
<dbReference type="OrthoDB" id="5220117at2759"/>
<gene>
    <name evidence="2" type="ORF">PMIN01_02442</name>
</gene>
<dbReference type="Proteomes" id="UP000756921">
    <property type="component" value="Unassembled WGS sequence"/>
</dbReference>
<name>A0A9P6KUD2_9PLEO</name>
<dbReference type="AlphaFoldDB" id="A0A9P6KUD2"/>
<organism evidence="2 3">
    <name type="scientific">Paraphaeosphaeria minitans</name>
    <dbReference type="NCBI Taxonomy" id="565426"/>
    <lineage>
        <taxon>Eukaryota</taxon>
        <taxon>Fungi</taxon>
        <taxon>Dikarya</taxon>
        <taxon>Ascomycota</taxon>
        <taxon>Pezizomycotina</taxon>
        <taxon>Dothideomycetes</taxon>
        <taxon>Pleosporomycetidae</taxon>
        <taxon>Pleosporales</taxon>
        <taxon>Massarineae</taxon>
        <taxon>Didymosphaeriaceae</taxon>
        <taxon>Paraphaeosphaeria</taxon>
    </lineage>
</organism>
<evidence type="ECO:0000313" key="3">
    <source>
        <dbReference type="Proteomes" id="UP000756921"/>
    </source>
</evidence>
<evidence type="ECO:0000313" key="2">
    <source>
        <dbReference type="EMBL" id="KAF9739808.1"/>
    </source>
</evidence>
<dbReference type="EMBL" id="WJXW01000002">
    <property type="protein sequence ID" value="KAF9739808.1"/>
    <property type="molecule type" value="Genomic_DNA"/>
</dbReference>
<comment type="caution">
    <text evidence="2">The sequence shown here is derived from an EMBL/GenBank/DDBJ whole genome shotgun (WGS) entry which is preliminary data.</text>
</comment>
<feature type="region of interest" description="Disordered" evidence="1">
    <location>
        <begin position="107"/>
        <end position="143"/>
    </location>
</feature>
<evidence type="ECO:0000256" key="1">
    <source>
        <dbReference type="SAM" id="MobiDB-lite"/>
    </source>
</evidence>
<proteinExistence type="predicted"/>
<protein>
    <submittedName>
        <fullName evidence="2">Catalase</fullName>
    </submittedName>
</protein>
<accession>A0A9P6KUD2</accession>
<sequence length="228" mass="25897">MDDEWQTAAFGFRNMHNRVQNKSSRKSRPFDVHKTFGSYACKCAAWKSRDTNRDDEKNIQLELYRLSPNGEGVVGEIHFPRALDAAVLLSGSRASLSRTVQGIEVDFDEAEEEDKQSQEQDENGCDESDAEDPTDDREFEEEPARFRKFEKNSFREPKFWIRWNGVTEGAEVVTSDLGYLVFSGNECRNFKGTITCEALGWKDAAINGRKISGRGPSDVPINWNGQIL</sequence>